<feature type="signal peptide" evidence="1">
    <location>
        <begin position="1"/>
        <end position="22"/>
    </location>
</feature>
<keyword evidence="1" id="KW-0732">Signal</keyword>
<gene>
    <name evidence="2" type="ORF">RI845_10075</name>
</gene>
<organism evidence="2 3">
    <name type="scientific">Thalassotalea nanhaiensis</name>
    <dbReference type="NCBI Taxonomy" id="3065648"/>
    <lineage>
        <taxon>Bacteria</taxon>
        <taxon>Pseudomonadati</taxon>
        <taxon>Pseudomonadota</taxon>
        <taxon>Gammaproteobacteria</taxon>
        <taxon>Alteromonadales</taxon>
        <taxon>Colwelliaceae</taxon>
        <taxon>Thalassotalea</taxon>
    </lineage>
</organism>
<evidence type="ECO:0000256" key="1">
    <source>
        <dbReference type="SAM" id="SignalP"/>
    </source>
</evidence>
<proteinExistence type="predicted"/>
<evidence type="ECO:0000313" key="3">
    <source>
        <dbReference type="Proteomes" id="UP001248581"/>
    </source>
</evidence>
<protein>
    <recommendedName>
        <fullName evidence="4">Outer membrane protein beta-barrel domain-containing protein</fullName>
    </recommendedName>
</protein>
<sequence length="253" mass="28017">MKFIKSTLGLLVLTIMPSAAHADDWSFQLEPYLMATTIEGDASLGRAPKTDLDVNFDTILENLESGGMLHFEAHHTNGWGMVFDYGYMDLGATTKSDNGTRVNAEVRQGVLEGLAVYRTEIANGHIDYIAGARWWDNDLELNVNNSSLDGSFDRQVKSDWIDAVVGIRVHQKLSDNWTFQAHADVGGFSIGSSSEFTSTLKAGVLYNINELMTLDLNYKATWVNFDEGNKGQPGYFQYDTVTHGPAVGLIFKF</sequence>
<evidence type="ECO:0000313" key="2">
    <source>
        <dbReference type="EMBL" id="WNC66885.1"/>
    </source>
</evidence>
<dbReference type="Proteomes" id="UP001248581">
    <property type="component" value="Chromosome"/>
</dbReference>
<evidence type="ECO:0008006" key="4">
    <source>
        <dbReference type="Google" id="ProtNLM"/>
    </source>
</evidence>
<keyword evidence="3" id="KW-1185">Reference proteome</keyword>
<accession>A0ABY9TDE6</accession>
<dbReference type="EMBL" id="CP134146">
    <property type="protein sequence ID" value="WNC66885.1"/>
    <property type="molecule type" value="Genomic_DNA"/>
</dbReference>
<dbReference type="RefSeq" id="WP_348386050.1">
    <property type="nucleotide sequence ID" value="NZ_CP134146.1"/>
</dbReference>
<name>A0ABY9TDE6_9GAMM</name>
<reference evidence="3" key="1">
    <citation type="submission" date="2023-09" db="EMBL/GenBank/DDBJ databases">
        <authorList>
            <person name="Li S."/>
            <person name="Li X."/>
            <person name="Zhang C."/>
            <person name="Zhao Z."/>
        </authorList>
    </citation>
    <scope>NUCLEOTIDE SEQUENCE [LARGE SCALE GENOMIC DNA]</scope>
    <source>
        <strain evidence="3">SQ345</strain>
    </source>
</reference>
<feature type="chain" id="PRO_5046959812" description="Outer membrane protein beta-barrel domain-containing protein" evidence="1">
    <location>
        <begin position="23"/>
        <end position="253"/>
    </location>
</feature>
<dbReference type="Gene3D" id="2.40.160.20">
    <property type="match status" value="1"/>
</dbReference>